<accession>A0A7C8Q584</accession>
<gene>
    <name evidence="2" type="ORF">TWF106_006166</name>
</gene>
<name>A0A7C8Q584_ORBOL</name>
<reference evidence="2 3" key="1">
    <citation type="submission" date="2019-06" db="EMBL/GenBank/DDBJ databases">
        <authorList>
            <person name="Palmer J.M."/>
        </authorList>
    </citation>
    <scope>NUCLEOTIDE SEQUENCE [LARGE SCALE GENOMIC DNA]</scope>
    <source>
        <strain evidence="2 3">TWF106</strain>
    </source>
</reference>
<evidence type="ECO:0000313" key="2">
    <source>
        <dbReference type="EMBL" id="KAF3194597.1"/>
    </source>
</evidence>
<protein>
    <submittedName>
        <fullName evidence="2">Uncharacterized protein</fullName>
    </submittedName>
</protein>
<dbReference type="AlphaFoldDB" id="A0A7C8Q584"/>
<evidence type="ECO:0000313" key="3">
    <source>
        <dbReference type="Proteomes" id="UP000472727"/>
    </source>
</evidence>
<organism evidence="2 3">
    <name type="scientific">Orbilia oligospora</name>
    <name type="common">Nematode-trapping fungus</name>
    <name type="synonym">Arthrobotrys oligospora</name>
    <dbReference type="NCBI Taxonomy" id="2813651"/>
    <lineage>
        <taxon>Eukaryota</taxon>
        <taxon>Fungi</taxon>
        <taxon>Dikarya</taxon>
        <taxon>Ascomycota</taxon>
        <taxon>Pezizomycotina</taxon>
        <taxon>Orbiliomycetes</taxon>
        <taxon>Orbiliales</taxon>
        <taxon>Orbiliaceae</taxon>
        <taxon>Orbilia</taxon>
    </lineage>
</organism>
<proteinExistence type="predicted"/>
<feature type="region of interest" description="Disordered" evidence="1">
    <location>
        <begin position="138"/>
        <end position="162"/>
    </location>
</feature>
<sequence>MEPTTAELMQHISDLHDNEEIFFKVCKPIVLTSFGDYILTLHGWNRKNKDQFISANYDKLAATYNITKAHTIAFFRERNIAAHQCTARTVANFLMKSSNKAGRAVFEKKFGTGFPFKLPAEQPVPPSPLLPLLPSFPSASESTQTSRASEKKRIAEHEEDEEIIGVEKQKGTKFLGFF</sequence>
<dbReference type="EMBL" id="WIWS01000292">
    <property type="protein sequence ID" value="KAF3194597.1"/>
    <property type="molecule type" value="Genomic_DNA"/>
</dbReference>
<comment type="caution">
    <text evidence="2">The sequence shown here is derived from an EMBL/GenBank/DDBJ whole genome shotgun (WGS) entry which is preliminary data.</text>
</comment>
<dbReference type="Proteomes" id="UP000472727">
    <property type="component" value="Unassembled WGS sequence"/>
</dbReference>
<evidence type="ECO:0000256" key="1">
    <source>
        <dbReference type="SAM" id="MobiDB-lite"/>
    </source>
</evidence>